<dbReference type="OrthoDB" id="3695594at2"/>
<sequence length="109" mass="11843">MGMFASKDRTGSATDHGDFQSRLDAYAAGDLDDVGWLMMRTHLAECTDCQADLRRPKLWNRAAPQRVIAGHEVPRQQTRETAPGWTVALGIVLVAVLVTFGIGYALGGL</sequence>
<keyword evidence="2" id="KW-0804">Transcription</keyword>
<evidence type="ECO:0000256" key="3">
    <source>
        <dbReference type="SAM" id="Phobius"/>
    </source>
</evidence>
<name>A0A561VBH5_9PSEU</name>
<organism evidence="4 5">
    <name type="scientific">Saccharopolyspora dendranthemae</name>
    <dbReference type="NCBI Taxonomy" id="1181886"/>
    <lineage>
        <taxon>Bacteria</taxon>
        <taxon>Bacillati</taxon>
        <taxon>Actinomycetota</taxon>
        <taxon>Actinomycetes</taxon>
        <taxon>Pseudonocardiales</taxon>
        <taxon>Pseudonocardiaceae</taxon>
        <taxon>Saccharopolyspora</taxon>
    </lineage>
</organism>
<keyword evidence="3" id="KW-0812">Transmembrane</keyword>
<evidence type="ECO:0000313" key="5">
    <source>
        <dbReference type="Proteomes" id="UP000316184"/>
    </source>
</evidence>
<protein>
    <submittedName>
        <fullName evidence="4">Uncharacterized protein</fullName>
    </submittedName>
</protein>
<dbReference type="RefSeq" id="WP_145737657.1">
    <property type="nucleotide sequence ID" value="NZ_VIWX01000001.1"/>
</dbReference>
<keyword evidence="5" id="KW-1185">Reference proteome</keyword>
<proteinExistence type="predicted"/>
<keyword evidence="1" id="KW-0805">Transcription regulation</keyword>
<dbReference type="InterPro" id="IPR041916">
    <property type="entry name" value="Anti_sigma_zinc_sf"/>
</dbReference>
<comment type="caution">
    <text evidence="4">The sequence shown here is derived from an EMBL/GenBank/DDBJ whole genome shotgun (WGS) entry which is preliminary data.</text>
</comment>
<evidence type="ECO:0000313" key="4">
    <source>
        <dbReference type="EMBL" id="TWG08964.1"/>
    </source>
</evidence>
<keyword evidence="3" id="KW-1133">Transmembrane helix</keyword>
<dbReference type="EMBL" id="VIWX01000001">
    <property type="protein sequence ID" value="TWG08964.1"/>
    <property type="molecule type" value="Genomic_DNA"/>
</dbReference>
<accession>A0A561VBH5</accession>
<keyword evidence="3" id="KW-0472">Membrane</keyword>
<feature type="transmembrane region" description="Helical" evidence="3">
    <location>
        <begin position="85"/>
        <end position="106"/>
    </location>
</feature>
<reference evidence="4 5" key="1">
    <citation type="submission" date="2019-06" db="EMBL/GenBank/DDBJ databases">
        <title>Sequencing the genomes of 1000 actinobacteria strains.</title>
        <authorList>
            <person name="Klenk H.-P."/>
        </authorList>
    </citation>
    <scope>NUCLEOTIDE SEQUENCE [LARGE SCALE GENOMIC DNA]</scope>
    <source>
        <strain evidence="4 5">DSM 46699</strain>
    </source>
</reference>
<dbReference type="AlphaFoldDB" id="A0A561VBH5"/>
<gene>
    <name evidence="4" type="ORF">FHU35_111593</name>
</gene>
<evidence type="ECO:0000256" key="1">
    <source>
        <dbReference type="ARBA" id="ARBA00023015"/>
    </source>
</evidence>
<dbReference type="Gene3D" id="1.10.10.1320">
    <property type="entry name" value="Anti-sigma factor, zinc-finger domain"/>
    <property type="match status" value="1"/>
</dbReference>
<dbReference type="Proteomes" id="UP000316184">
    <property type="component" value="Unassembled WGS sequence"/>
</dbReference>
<evidence type="ECO:0000256" key="2">
    <source>
        <dbReference type="ARBA" id="ARBA00023163"/>
    </source>
</evidence>